<dbReference type="CDD" id="cd00303">
    <property type="entry name" value="retropepsin_like"/>
    <property type="match status" value="1"/>
</dbReference>
<dbReference type="EMBL" id="BQNB010021819">
    <property type="protein sequence ID" value="GJU10396.1"/>
    <property type="molecule type" value="Genomic_DNA"/>
</dbReference>
<evidence type="ECO:0000256" key="1">
    <source>
        <dbReference type="SAM" id="Coils"/>
    </source>
</evidence>
<feature type="compositionally biased region" description="Low complexity" evidence="2">
    <location>
        <begin position="153"/>
        <end position="172"/>
    </location>
</feature>
<evidence type="ECO:0000313" key="3">
    <source>
        <dbReference type="EMBL" id="GJU10396.1"/>
    </source>
</evidence>
<evidence type="ECO:0000313" key="4">
    <source>
        <dbReference type="Proteomes" id="UP001151760"/>
    </source>
</evidence>
<dbReference type="Proteomes" id="UP001151760">
    <property type="component" value="Unassembled WGS sequence"/>
</dbReference>
<reference evidence="3" key="2">
    <citation type="submission" date="2022-01" db="EMBL/GenBank/DDBJ databases">
        <authorList>
            <person name="Yamashiro T."/>
            <person name="Shiraishi A."/>
            <person name="Satake H."/>
            <person name="Nakayama K."/>
        </authorList>
    </citation>
    <scope>NUCLEOTIDE SEQUENCE</scope>
</reference>
<dbReference type="Gene3D" id="2.40.70.10">
    <property type="entry name" value="Acid Proteases"/>
    <property type="match status" value="1"/>
</dbReference>
<keyword evidence="4" id="KW-1185">Reference proteome</keyword>
<gene>
    <name evidence="3" type="ORF">Tco_1132792</name>
</gene>
<protein>
    <submittedName>
        <fullName evidence="3">Phospholipase-like protein</fullName>
    </submittedName>
</protein>
<feature type="coiled-coil region" evidence="1">
    <location>
        <begin position="205"/>
        <end position="239"/>
    </location>
</feature>
<dbReference type="PANTHER" id="PTHR33067:SF9">
    <property type="entry name" value="RNA-DIRECTED DNA POLYMERASE"/>
    <property type="match status" value="1"/>
</dbReference>
<evidence type="ECO:0000256" key="2">
    <source>
        <dbReference type="SAM" id="MobiDB-lite"/>
    </source>
</evidence>
<accession>A0ABQ5JDL3</accession>
<comment type="caution">
    <text evidence="3">The sequence shown here is derived from an EMBL/GenBank/DDBJ whole genome shotgun (WGS) entry which is preliminary data.</text>
</comment>
<keyword evidence="1" id="KW-0175">Coiled coil</keyword>
<dbReference type="PANTHER" id="PTHR33067">
    <property type="entry name" value="RNA-DIRECTED DNA POLYMERASE-RELATED"/>
    <property type="match status" value="1"/>
</dbReference>
<dbReference type="InterPro" id="IPR021109">
    <property type="entry name" value="Peptidase_aspartic_dom_sf"/>
</dbReference>
<feature type="region of interest" description="Disordered" evidence="2">
    <location>
        <begin position="149"/>
        <end position="200"/>
    </location>
</feature>
<feature type="compositionally biased region" description="Polar residues" evidence="2">
    <location>
        <begin position="173"/>
        <end position="184"/>
    </location>
</feature>
<feature type="coiled-coil region" evidence="1">
    <location>
        <begin position="339"/>
        <end position="366"/>
    </location>
</feature>
<reference evidence="3" key="1">
    <citation type="journal article" date="2022" name="Int. J. Mol. Sci.">
        <title>Draft Genome of Tanacetum Coccineum: Genomic Comparison of Closely Related Tanacetum-Family Plants.</title>
        <authorList>
            <person name="Yamashiro T."/>
            <person name="Shiraishi A."/>
            <person name="Nakayama K."/>
            <person name="Satake H."/>
        </authorList>
    </citation>
    <scope>NUCLEOTIDE SEQUENCE</scope>
</reference>
<sequence>MTMTTIKYLIATRSPNSAPSTVVRTSVKEPENIGILVYQLYDKGDSDGTVGYSFSSCEVEESDGDVLPNPISDVDIPTSSEQFRTPDDALTASAQAILSRSQRKSSVTVVNDGHILRNHVHRILKKHVHEKVYYVHLVDLFNETQTPPPTITPTPIITSTPITTSTPIPTQPATSVHPSQPQNQRVRKRTRRDTEVTQPSEPEMVLKLEKTKSSHQIRIESLERKVKKLEKGKKTRTHKLKRLYKVGLSARVISLEGEAVVDITLVDEVKGKKDDMMVDVDELTGKEVVVEVEVAKDVNLNEDEQKTMDKGKGKMDEQEKHLKVKDQISFDEQEARMLQAQFDEEARVAEKEAQRQQEANLALIKEWNNVQAKIDADYQLMLVEITPDEEEVDVDAIPLPQNPSHLLLMKVTTAEELQLLQGIRVLQDKAVEKNTAGYDMGYHGYSLTLVPDEVDKGQPKPRFINVPWPVVDQPRLLSEIGTDQGSSTRRRPDPIKVPRPVIDQTRSRFLARRNDLTKVSSTRGMWDRRVNIGHTSNANSGNVINEVDIENLTIEQYLMLTQGNLVQGMVKNEFGGMMKKDIEDMTIAKYIEYEADIKRQPWKNARLYYPTNRDTNSLSHDRTTVEQKVSTNEELSPDEDFDVWLNAEMEKRMCGQDKENEEDALIDILKTLVGECKSVYTNRNTRLPPNEIHPGSFTLPCTIDNLNLYAMADLGASVNVMPKLTFKHLKLASLKETSMVVEMANIKKKAPLGIVENILVRYRNKVIDDTTRERRYYQWVAENSEFNDSSIIQEATVDSFDVEIDFGKTLNDPYSRRFDEYKENFDSEIEQLANEYDLRDTECQWHDEGFEEEEEWESGIEKTCYTPPFVKSETFEVK</sequence>
<proteinExistence type="predicted"/>
<name>A0ABQ5JDL3_9ASTR</name>
<organism evidence="3 4">
    <name type="scientific">Tanacetum coccineum</name>
    <dbReference type="NCBI Taxonomy" id="301880"/>
    <lineage>
        <taxon>Eukaryota</taxon>
        <taxon>Viridiplantae</taxon>
        <taxon>Streptophyta</taxon>
        <taxon>Embryophyta</taxon>
        <taxon>Tracheophyta</taxon>
        <taxon>Spermatophyta</taxon>
        <taxon>Magnoliopsida</taxon>
        <taxon>eudicotyledons</taxon>
        <taxon>Gunneridae</taxon>
        <taxon>Pentapetalae</taxon>
        <taxon>asterids</taxon>
        <taxon>campanulids</taxon>
        <taxon>Asterales</taxon>
        <taxon>Asteraceae</taxon>
        <taxon>Asteroideae</taxon>
        <taxon>Anthemideae</taxon>
        <taxon>Anthemidinae</taxon>
        <taxon>Tanacetum</taxon>
    </lineage>
</organism>